<dbReference type="InterPro" id="IPR055261">
    <property type="entry name" value="PI_transfer_N"/>
</dbReference>
<feature type="region of interest" description="Disordered" evidence="1">
    <location>
        <begin position="660"/>
        <end position="700"/>
    </location>
</feature>
<dbReference type="GO" id="GO:0008526">
    <property type="term" value="F:phosphatidylinositol transfer activity"/>
    <property type="evidence" value="ECO:0007669"/>
    <property type="project" value="TreeGrafter"/>
</dbReference>
<dbReference type="OrthoDB" id="18453at2759"/>
<dbReference type="GO" id="GO:0035091">
    <property type="term" value="F:phosphatidylinositol binding"/>
    <property type="evidence" value="ECO:0007669"/>
    <property type="project" value="TreeGrafter"/>
</dbReference>
<name>A0A8J2KCR2_9HEXA</name>
<feature type="compositionally biased region" description="Polar residues" evidence="1">
    <location>
        <begin position="468"/>
        <end position="483"/>
    </location>
</feature>
<sequence length="733" mass="80899">MLIKEYRIPLPLTVEEYRIAQLYMIAKKSREESKGTESGVEILVNEPYTDGPGGHGQYTHKVYHIGSHLPGWFKGLLPMSRMAVEEKAWNAYPYTKTCFSCPFVQRFSLEIETYYYEDGGHQENVFGLTGSELRNRIVDVIDVVKDQVYGADYVREEDPRYYVSQKTGRGPISENWIEEYSSECEGRTMPIPNGKAIMTAYKLCKLDLHFWGMQSKLENFIHSVALRKTMLRAHRQAWAWQDEWYGLTMDDIREIERQTQESLKRKMAGLHEDDEGENEENHARESSTESSVAGVGRFVGSGNPRSDSRLLAGAAIEVSVSDMSETRDADSARASTSSSYLRSFDGRGQSSSSSTADLRTKSFPGPSGIKPSTNSPSAGSNKSLDLLASWRMETLMRKDSDSESDDDEYFDCVDDEDAVSLTKWSSMDLISQDGEPDSSNLEARDAADSIFSQPFLQRITAEREKSQNRAFSSRGSVETSLPGSPTIRGHSSETCSTTVLCLVFHAGSALDAIMDLPSKKSDVTTFKGAFESVIRQHYSSLIGRVAIKLVPCPAICTDALAILSSLSPYSFDVYGTGDSPQMTHEAVPIGAISLMSTAQNEYWDAVGKAVTTANQVYHEFLRSDEGHGFSGQIIVIGDSMGAILAYDALTKHPHSTQYITDDEVPASPGHAAESDGGRLLQAAQPAVSRRRSSSSASDHDGAKLDFEVTDFFMFGSPLGLVLAHRKIGSEDKI</sequence>
<organism evidence="3 4">
    <name type="scientific">Allacma fusca</name>
    <dbReference type="NCBI Taxonomy" id="39272"/>
    <lineage>
        <taxon>Eukaryota</taxon>
        <taxon>Metazoa</taxon>
        <taxon>Ecdysozoa</taxon>
        <taxon>Arthropoda</taxon>
        <taxon>Hexapoda</taxon>
        <taxon>Collembola</taxon>
        <taxon>Symphypleona</taxon>
        <taxon>Sminthuridae</taxon>
        <taxon>Allacma</taxon>
    </lineage>
</organism>
<dbReference type="GO" id="GO:0008525">
    <property type="term" value="F:phosphatidylcholine transporter activity"/>
    <property type="evidence" value="ECO:0007669"/>
    <property type="project" value="TreeGrafter"/>
</dbReference>
<keyword evidence="4" id="KW-1185">Reference proteome</keyword>
<feature type="compositionally biased region" description="Polar residues" evidence="1">
    <location>
        <begin position="370"/>
        <end position="382"/>
    </location>
</feature>
<dbReference type="PANTHER" id="PTHR10658:SF81">
    <property type="entry name" value="PROTEIN RETINAL DEGENERATION B"/>
    <property type="match status" value="1"/>
</dbReference>
<dbReference type="AlphaFoldDB" id="A0A8J2KCR2"/>
<dbReference type="PROSITE" id="PS51043">
    <property type="entry name" value="DDHD"/>
    <property type="match status" value="1"/>
</dbReference>
<feature type="region of interest" description="Disordered" evidence="1">
    <location>
        <begin position="321"/>
        <end position="382"/>
    </location>
</feature>
<dbReference type="InterPro" id="IPR001666">
    <property type="entry name" value="PI_transfer"/>
</dbReference>
<evidence type="ECO:0000259" key="2">
    <source>
        <dbReference type="PROSITE" id="PS51043"/>
    </source>
</evidence>
<feature type="non-terminal residue" evidence="3">
    <location>
        <position position="1"/>
    </location>
</feature>
<evidence type="ECO:0000313" key="3">
    <source>
        <dbReference type="EMBL" id="CAG7733239.1"/>
    </source>
</evidence>
<proteinExistence type="predicted"/>
<dbReference type="Pfam" id="PF02121">
    <property type="entry name" value="IP_trans"/>
    <property type="match status" value="1"/>
</dbReference>
<feature type="region of interest" description="Disordered" evidence="1">
    <location>
        <begin position="463"/>
        <end position="492"/>
    </location>
</feature>
<dbReference type="GO" id="GO:0046872">
    <property type="term" value="F:metal ion binding"/>
    <property type="evidence" value="ECO:0007669"/>
    <property type="project" value="InterPro"/>
</dbReference>
<dbReference type="PANTHER" id="PTHR10658">
    <property type="entry name" value="PHOSPHATIDYLINOSITOL TRANSFER PROTEIN"/>
    <property type="match status" value="1"/>
</dbReference>
<dbReference type="EMBL" id="CAJVCH010245559">
    <property type="protein sequence ID" value="CAG7733239.1"/>
    <property type="molecule type" value="Genomic_DNA"/>
</dbReference>
<evidence type="ECO:0000313" key="4">
    <source>
        <dbReference type="Proteomes" id="UP000708208"/>
    </source>
</evidence>
<accession>A0A8J2KCR2</accession>
<dbReference type="Proteomes" id="UP000708208">
    <property type="component" value="Unassembled WGS sequence"/>
</dbReference>
<dbReference type="GO" id="GO:0031210">
    <property type="term" value="F:phosphatidylcholine binding"/>
    <property type="evidence" value="ECO:0007669"/>
    <property type="project" value="TreeGrafter"/>
</dbReference>
<gene>
    <name evidence="3" type="ORF">AFUS01_LOCUS21693</name>
</gene>
<protein>
    <recommendedName>
        <fullName evidence="2">DDHD domain-containing protein</fullName>
    </recommendedName>
</protein>
<reference evidence="3" key="1">
    <citation type="submission" date="2021-06" db="EMBL/GenBank/DDBJ databases">
        <authorList>
            <person name="Hodson N. C."/>
            <person name="Mongue J. A."/>
            <person name="Jaron S. K."/>
        </authorList>
    </citation>
    <scope>NUCLEOTIDE SEQUENCE</scope>
</reference>
<evidence type="ECO:0000256" key="1">
    <source>
        <dbReference type="SAM" id="MobiDB-lite"/>
    </source>
</evidence>
<dbReference type="InterPro" id="IPR004177">
    <property type="entry name" value="DDHD_dom"/>
</dbReference>
<feature type="domain" description="DDHD" evidence="2">
    <location>
        <begin position="704"/>
        <end position="733"/>
    </location>
</feature>
<comment type="caution">
    <text evidence="3">The sequence shown here is derived from an EMBL/GenBank/DDBJ whole genome shotgun (WGS) entry which is preliminary data.</text>
</comment>
<dbReference type="GO" id="GO:0005737">
    <property type="term" value="C:cytoplasm"/>
    <property type="evidence" value="ECO:0007669"/>
    <property type="project" value="TreeGrafter"/>
</dbReference>
<dbReference type="FunFam" id="3.30.530.20:FF:000001">
    <property type="entry name" value="Phosphatidylinositol transfer protein membrane associated 2"/>
    <property type="match status" value="1"/>
</dbReference>
<feature type="region of interest" description="Disordered" evidence="1">
    <location>
        <begin position="263"/>
        <end position="306"/>
    </location>
</feature>